<dbReference type="GO" id="GO:0016787">
    <property type="term" value="F:hydrolase activity"/>
    <property type="evidence" value="ECO:0007669"/>
    <property type="project" value="UniProtKB-KW"/>
</dbReference>
<keyword evidence="4" id="KW-1185">Reference proteome</keyword>
<dbReference type="Proteomes" id="UP001597544">
    <property type="component" value="Unassembled WGS sequence"/>
</dbReference>
<dbReference type="InterPro" id="IPR011042">
    <property type="entry name" value="6-blade_b-propeller_TolB-like"/>
</dbReference>
<keyword evidence="3" id="KW-0378">Hydrolase</keyword>
<dbReference type="PANTHER" id="PTHR10907:SF47">
    <property type="entry name" value="REGUCALCIN"/>
    <property type="match status" value="1"/>
</dbReference>
<dbReference type="InterPro" id="IPR013658">
    <property type="entry name" value="SGL"/>
</dbReference>
<dbReference type="InterPro" id="IPR005511">
    <property type="entry name" value="SMP-30"/>
</dbReference>
<sequence length="302" mass="33042">MSNNQETKILIATLELDANARLGEGALWHPTEQLLYWVDIEGRALHLYDPESGEDKKLDVGERIGTVVPIEEGGALVALQNGIFRIDIKTGELTFVSNPIKEKDIRFNDGKCDPAGRFWVGTMALDTREGAAKLYRMNQDGSIDEVLHNLTISNGIIWSPDKKTMYFTDTPTQKVKSYAYDNQTGEISNEKVIIDIPESEGAPDGMTIDAGGNLWVALHGAGAVAQYNPVTGKLLQKVKVPATNTTSCAFGGKNLDTLYITTGREWLSEEKQKAYPLSGGLFFVKPGEKGLPANFYKGSLKG</sequence>
<reference evidence="4" key="1">
    <citation type="journal article" date="2019" name="Int. J. Syst. Evol. Microbiol.">
        <title>The Global Catalogue of Microorganisms (GCM) 10K type strain sequencing project: providing services to taxonomists for standard genome sequencing and annotation.</title>
        <authorList>
            <consortium name="The Broad Institute Genomics Platform"/>
            <consortium name="The Broad Institute Genome Sequencing Center for Infectious Disease"/>
            <person name="Wu L."/>
            <person name="Ma J."/>
        </authorList>
    </citation>
    <scope>NUCLEOTIDE SEQUENCE [LARGE SCALE GENOMIC DNA]</scope>
    <source>
        <strain evidence="4">KCTC 42498</strain>
    </source>
</reference>
<dbReference type="Gene3D" id="2.120.10.30">
    <property type="entry name" value="TolB, C-terminal domain"/>
    <property type="match status" value="1"/>
</dbReference>
<dbReference type="PRINTS" id="PR01790">
    <property type="entry name" value="SMP30FAMILY"/>
</dbReference>
<gene>
    <name evidence="3" type="ORF">ACFSRY_16210</name>
</gene>
<evidence type="ECO:0000313" key="3">
    <source>
        <dbReference type="EMBL" id="MFD2515418.1"/>
    </source>
</evidence>
<dbReference type="EMBL" id="JBHULU010000021">
    <property type="protein sequence ID" value="MFD2515418.1"/>
    <property type="molecule type" value="Genomic_DNA"/>
</dbReference>
<feature type="domain" description="SMP-30/Gluconolactonase/LRE-like region" evidence="2">
    <location>
        <begin position="22"/>
        <end position="263"/>
    </location>
</feature>
<evidence type="ECO:0000259" key="2">
    <source>
        <dbReference type="Pfam" id="PF08450"/>
    </source>
</evidence>
<accession>A0ABW5IR39</accession>
<evidence type="ECO:0000256" key="1">
    <source>
        <dbReference type="ARBA" id="ARBA00008853"/>
    </source>
</evidence>
<dbReference type="RefSeq" id="WP_377510104.1">
    <property type="nucleotide sequence ID" value="NZ_JBHULU010000021.1"/>
</dbReference>
<dbReference type="SUPFAM" id="SSF63829">
    <property type="entry name" value="Calcium-dependent phosphotriesterase"/>
    <property type="match status" value="1"/>
</dbReference>
<comment type="similarity">
    <text evidence="1">Belongs to the SMP-30/CGR1 family.</text>
</comment>
<protein>
    <submittedName>
        <fullName evidence="3">SMP-30/gluconolactonase/LRE family protein</fullName>
        <ecNumber evidence="3">3.1.1.99</ecNumber>
    </submittedName>
</protein>
<name>A0ABW5IR39_9BACT</name>
<dbReference type="EC" id="3.1.1.99" evidence="3"/>
<organism evidence="3 4">
    <name type="scientific">Pontibacter locisalis</name>
    <dbReference type="NCBI Taxonomy" id="1719035"/>
    <lineage>
        <taxon>Bacteria</taxon>
        <taxon>Pseudomonadati</taxon>
        <taxon>Bacteroidota</taxon>
        <taxon>Cytophagia</taxon>
        <taxon>Cytophagales</taxon>
        <taxon>Hymenobacteraceae</taxon>
        <taxon>Pontibacter</taxon>
    </lineage>
</organism>
<evidence type="ECO:0000313" key="4">
    <source>
        <dbReference type="Proteomes" id="UP001597544"/>
    </source>
</evidence>
<dbReference type="PANTHER" id="PTHR10907">
    <property type="entry name" value="REGUCALCIN"/>
    <property type="match status" value="1"/>
</dbReference>
<dbReference type="Pfam" id="PF08450">
    <property type="entry name" value="SGL"/>
    <property type="match status" value="1"/>
</dbReference>
<comment type="caution">
    <text evidence="3">The sequence shown here is derived from an EMBL/GenBank/DDBJ whole genome shotgun (WGS) entry which is preliminary data.</text>
</comment>
<proteinExistence type="inferred from homology"/>